<dbReference type="Gene3D" id="2.40.70.10">
    <property type="entry name" value="Acid Proteases"/>
    <property type="match status" value="1"/>
</dbReference>
<comment type="caution">
    <text evidence="2">The sequence shown here is derived from an EMBL/GenBank/DDBJ whole genome shotgun (WGS) entry which is preliminary data.</text>
</comment>
<evidence type="ECO:0000256" key="1">
    <source>
        <dbReference type="SAM" id="MobiDB-lite"/>
    </source>
</evidence>
<evidence type="ECO:0008006" key="4">
    <source>
        <dbReference type="Google" id="ProtNLM"/>
    </source>
</evidence>
<evidence type="ECO:0000313" key="2">
    <source>
        <dbReference type="EMBL" id="KAJ8913330.1"/>
    </source>
</evidence>
<sequence length="236" mass="26518">MSSKKPSLPQISRGPKRYGRFDQSRNISKKHKKEDGRQPEQQEIDYIFHLDDDEKVPCELGGVKLTMIIDSGSKNNIIDDKTWKMLKGKNIKVVNQIKHSSKKFVSYGSSEPLVTLGSFESEIKVGARKQTATFYVIQNGSKCLLGKDTAISMGVLKIGLHINAIKSKCGDKVYVKNIIRNNKLTPTFDDSTHTVTDKVGGDVTLQNDQTGQVQRRNVVHLKKVEGQWKVCNEDKD</sequence>
<reference evidence="2 3" key="1">
    <citation type="journal article" date="2023" name="Insect Mol. Biol.">
        <title>Genome sequencing provides insights into the evolution of gene families encoding plant cell wall-degrading enzymes in longhorned beetles.</title>
        <authorList>
            <person name="Shin N.R."/>
            <person name="Okamura Y."/>
            <person name="Kirsch R."/>
            <person name="Pauchet Y."/>
        </authorList>
    </citation>
    <scope>NUCLEOTIDE SEQUENCE [LARGE SCALE GENOMIC DNA]</scope>
    <source>
        <strain evidence="2">EAD_L_NR</strain>
    </source>
</reference>
<dbReference type="CDD" id="cd00303">
    <property type="entry name" value="retropepsin_like"/>
    <property type="match status" value="1"/>
</dbReference>
<dbReference type="SUPFAM" id="SSF50630">
    <property type="entry name" value="Acid proteases"/>
    <property type="match status" value="1"/>
</dbReference>
<dbReference type="InterPro" id="IPR021109">
    <property type="entry name" value="Peptidase_aspartic_dom_sf"/>
</dbReference>
<accession>A0AAV8VGY8</accession>
<dbReference type="Proteomes" id="UP001159042">
    <property type="component" value="Unassembled WGS sequence"/>
</dbReference>
<name>A0AAV8VGY8_9CUCU</name>
<evidence type="ECO:0000313" key="3">
    <source>
        <dbReference type="Proteomes" id="UP001159042"/>
    </source>
</evidence>
<feature type="region of interest" description="Disordered" evidence="1">
    <location>
        <begin position="1"/>
        <end position="41"/>
    </location>
</feature>
<proteinExistence type="predicted"/>
<dbReference type="EMBL" id="JANEYG010000096">
    <property type="protein sequence ID" value="KAJ8913330.1"/>
    <property type="molecule type" value="Genomic_DNA"/>
</dbReference>
<organism evidence="2 3">
    <name type="scientific">Exocentrus adspersus</name>
    <dbReference type="NCBI Taxonomy" id="1586481"/>
    <lineage>
        <taxon>Eukaryota</taxon>
        <taxon>Metazoa</taxon>
        <taxon>Ecdysozoa</taxon>
        <taxon>Arthropoda</taxon>
        <taxon>Hexapoda</taxon>
        <taxon>Insecta</taxon>
        <taxon>Pterygota</taxon>
        <taxon>Neoptera</taxon>
        <taxon>Endopterygota</taxon>
        <taxon>Coleoptera</taxon>
        <taxon>Polyphaga</taxon>
        <taxon>Cucujiformia</taxon>
        <taxon>Chrysomeloidea</taxon>
        <taxon>Cerambycidae</taxon>
        <taxon>Lamiinae</taxon>
        <taxon>Acanthocinini</taxon>
        <taxon>Exocentrus</taxon>
    </lineage>
</organism>
<gene>
    <name evidence="2" type="ORF">NQ315_013301</name>
</gene>
<dbReference type="AlphaFoldDB" id="A0AAV8VGY8"/>
<protein>
    <recommendedName>
        <fullName evidence="4">Peptidase A2 domain-containing protein</fullName>
    </recommendedName>
</protein>
<keyword evidence="3" id="KW-1185">Reference proteome</keyword>